<keyword evidence="7" id="KW-0349">Heme</keyword>
<keyword evidence="7" id="KW-0288">FMN</keyword>
<dbReference type="AlphaFoldDB" id="A0A317EKA4"/>
<comment type="subunit">
    <text evidence="7">Heterodimer of a catalytic subunit (MsrP) and a heme-binding subunit (MsrQ).</text>
</comment>
<comment type="subcellular location">
    <subcellularLocation>
        <location evidence="7">Cell membrane</location>
        <topology evidence="7">Multi-pass membrane protein</topology>
    </subcellularLocation>
    <subcellularLocation>
        <location evidence="1">Membrane</location>
        <topology evidence="1">Multi-pass membrane protein</topology>
    </subcellularLocation>
</comment>
<feature type="transmembrane region" description="Helical" evidence="7">
    <location>
        <begin position="25"/>
        <end position="46"/>
    </location>
</feature>
<evidence type="ECO:0000313" key="9">
    <source>
        <dbReference type="EMBL" id="PWR25675.1"/>
    </source>
</evidence>
<gene>
    <name evidence="7" type="primary">msrQ</name>
    <name evidence="9" type="ORF">DKG74_01550</name>
</gene>
<dbReference type="RefSeq" id="WP_109901892.1">
    <property type="nucleotide sequence ID" value="NZ_QGLE01000001.1"/>
</dbReference>
<keyword evidence="4 7" id="KW-1133">Transmembrane helix</keyword>
<dbReference type="HAMAP" id="MF_01207">
    <property type="entry name" value="MsrQ"/>
    <property type="match status" value="1"/>
</dbReference>
<keyword evidence="3 7" id="KW-0812">Transmembrane</keyword>
<keyword evidence="5 7" id="KW-0408">Iron</keyword>
<feature type="transmembrane region" description="Helical" evidence="7">
    <location>
        <begin position="253"/>
        <end position="272"/>
    </location>
</feature>
<name>A0A317EKA4_9PROT</name>
<keyword evidence="7" id="KW-1003">Cell membrane</keyword>
<dbReference type="Pfam" id="PF01794">
    <property type="entry name" value="Ferric_reduct"/>
    <property type="match status" value="1"/>
</dbReference>
<dbReference type="InterPro" id="IPR022837">
    <property type="entry name" value="MsrQ-like"/>
</dbReference>
<dbReference type="Proteomes" id="UP000245461">
    <property type="component" value="Unassembled WGS sequence"/>
</dbReference>
<evidence type="ECO:0000256" key="1">
    <source>
        <dbReference type="ARBA" id="ARBA00004141"/>
    </source>
</evidence>
<comment type="function">
    <text evidence="7">Part of the MsrPQ system that repairs oxidized periplasmic proteins containing methionine sulfoxide residues (Met-O), using respiratory chain electrons. Thus protects these proteins from oxidative-stress damage caused by reactive species of oxygen and chlorine generated by the host defense mechanisms. MsrPQ is essential for the maintenance of envelope integrity under bleach stress, rescuing a wide series of structurally unrelated periplasmic proteins from methionine oxidation. MsrQ provides electrons for reduction to the reductase catalytic subunit MsrP, using the quinone pool of the respiratory chain.</text>
</comment>
<dbReference type="GO" id="GO:0030091">
    <property type="term" value="P:protein repair"/>
    <property type="evidence" value="ECO:0007669"/>
    <property type="project" value="UniProtKB-UniRule"/>
</dbReference>
<comment type="caution">
    <text evidence="9">The sequence shown here is derived from an EMBL/GenBank/DDBJ whole genome shotgun (WGS) entry which is preliminary data.</text>
</comment>
<protein>
    <recommendedName>
        <fullName evidence="7">Protein-methionine-sulfoxide reductase heme-binding subunit MsrQ</fullName>
    </recommendedName>
    <alternativeName>
        <fullName evidence="7">Flavocytochrome MsrQ</fullName>
    </alternativeName>
</protein>
<proteinExistence type="inferred from homology"/>
<evidence type="ECO:0000313" key="10">
    <source>
        <dbReference type="Proteomes" id="UP000245461"/>
    </source>
</evidence>
<dbReference type="GO" id="GO:0009055">
    <property type="term" value="F:electron transfer activity"/>
    <property type="evidence" value="ECO:0007669"/>
    <property type="project" value="UniProtKB-UniRule"/>
</dbReference>
<dbReference type="GO" id="GO:0016679">
    <property type="term" value="F:oxidoreductase activity, acting on diphenols and related substances as donors"/>
    <property type="evidence" value="ECO:0007669"/>
    <property type="project" value="TreeGrafter"/>
</dbReference>
<feature type="domain" description="Ferric oxidoreductase" evidence="8">
    <location>
        <begin position="62"/>
        <end position="175"/>
    </location>
</feature>
<evidence type="ECO:0000259" key="8">
    <source>
        <dbReference type="Pfam" id="PF01794"/>
    </source>
</evidence>
<feature type="transmembrane region" description="Helical" evidence="7">
    <location>
        <begin position="210"/>
        <end position="233"/>
    </location>
</feature>
<comment type="cofactor">
    <cofactor evidence="7">
        <name>heme b</name>
        <dbReference type="ChEBI" id="CHEBI:60344"/>
    </cofactor>
    <text evidence="7">Binds 1 heme b (iron(II)-protoporphyrin IX) group per subunit.</text>
</comment>
<evidence type="ECO:0000256" key="2">
    <source>
        <dbReference type="ARBA" id="ARBA00022448"/>
    </source>
</evidence>
<evidence type="ECO:0000256" key="7">
    <source>
        <dbReference type="HAMAP-Rule" id="MF_01207"/>
    </source>
</evidence>
<dbReference type="GO" id="GO:0005886">
    <property type="term" value="C:plasma membrane"/>
    <property type="evidence" value="ECO:0007669"/>
    <property type="project" value="UniProtKB-SubCell"/>
</dbReference>
<feature type="transmembrane region" description="Helical" evidence="7">
    <location>
        <begin position="129"/>
        <end position="152"/>
    </location>
</feature>
<keyword evidence="10" id="KW-1185">Reference proteome</keyword>
<dbReference type="EMBL" id="QGLE01000001">
    <property type="protein sequence ID" value="PWR25675.1"/>
    <property type="molecule type" value="Genomic_DNA"/>
</dbReference>
<dbReference type="GO" id="GO:0046872">
    <property type="term" value="F:metal ion binding"/>
    <property type="evidence" value="ECO:0007669"/>
    <property type="project" value="UniProtKB-KW"/>
</dbReference>
<feature type="transmembrane region" description="Helical" evidence="7">
    <location>
        <begin position="58"/>
        <end position="79"/>
    </location>
</feature>
<organism evidence="9 10">
    <name type="scientific">Zavarzinia aquatilis</name>
    <dbReference type="NCBI Taxonomy" id="2211142"/>
    <lineage>
        <taxon>Bacteria</taxon>
        <taxon>Pseudomonadati</taxon>
        <taxon>Pseudomonadota</taxon>
        <taxon>Alphaproteobacteria</taxon>
        <taxon>Rhodospirillales</taxon>
        <taxon>Zavarziniaceae</taxon>
        <taxon>Zavarzinia</taxon>
    </lineage>
</organism>
<evidence type="ECO:0000256" key="4">
    <source>
        <dbReference type="ARBA" id="ARBA00022989"/>
    </source>
</evidence>
<evidence type="ECO:0000256" key="3">
    <source>
        <dbReference type="ARBA" id="ARBA00022692"/>
    </source>
</evidence>
<dbReference type="PANTHER" id="PTHR36964:SF1">
    <property type="entry name" value="PROTEIN-METHIONINE-SULFOXIDE REDUCTASE HEME-BINDING SUBUNIT MSRQ"/>
    <property type="match status" value="1"/>
</dbReference>
<keyword evidence="7" id="KW-0249">Electron transport</keyword>
<keyword evidence="2 7" id="KW-0813">Transport</keyword>
<keyword evidence="7" id="KW-0479">Metal-binding</keyword>
<comment type="similarity">
    <text evidence="7">Belongs to the MsrQ family.</text>
</comment>
<dbReference type="OrthoDB" id="9788328at2"/>
<keyword evidence="7" id="KW-0285">Flavoprotein</keyword>
<evidence type="ECO:0000256" key="5">
    <source>
        <dbReference type="ARBA" id="ARBA00023004"/>
    </source>
</evidence>
<dbReference type="InterPro" id="IPR013130">
    <property type="entry name" value="Fe3_Rdtase_TM_dom"/>
</dbReference>
<dbReference type="GO" id="GO:0020037">
    <property type="term" value="F:heme binding"/>
    <property type="evidence" value="ECO:0007669"/>
    <property type="project" value="UniProtKB-UniRule"/>
</dbReference>
<reference evidence="9 10" key="1">
    <citation type="submission" date="2018-05" db="EMBL/GenBank/DDBJ databases">
        <title>Zavarzinia sp. HR-AS.</title>
        <authorList>
            <person name="Lee Y."/>
            <person name="Jeon C.O."/>
        </authorList>
    </citation>
    <scope>NUCLEOTIDE SEQUENCE [LARGE SCALE GENOMIC DNA]</scope>
    <source>
        <strain evidence="9 10">HR-AS</strain>
    </source>
</reference>
<keyword evidence="6 7" id="KW-0472">Membrane</keyword>
<sequence length="296" mass="31807">MTTTASSPVKSPAFPWQDRRGRLSWLKLAVFAALFVPALFIAGQWAGGDLMPRPLNAVIHLTGLWGMRLLLLSLCLTPLRAGLAVPEFALLRRMLGLGAFAYIAAHFLLYVGDQAFDPVAIVAEIVGRFYLTIGFIALIGLCLLAATSTDGMVRRLGGVRWRRLHRMTYGIGLLALVHFFMQSKADPAEATVAAGLYLWALARRRWSSPVAILPLVAVSGLGAALAEALFFFALRGIDPLRVLAANLDVEFGLRPALWAGLIAAAVEVAGLIRRRAARTAHGAPRPAAPRRAGSAP</sequence>
<dbReference type="GO" id="GO:0010181">
    <property type="term" value="F:FMN binding"/>
    <property type="evidence" value="ECO:0007669"/>
    <property type="project" value="UniProtKB-UniRule"/>
</dbReference>
<comment type="cofactor">
    <cofactor evidence="7">
        <name>FMN</name>
        <dbReference type="ChEBI" id="CHEBI:58210"/>
    </cofactor>
    <text evidence="7">Binds 1 FMN per subunit.</text>
</comment>
<dbReference type="PANTHER" id="PTHR36964">
    <property type="entry name" value="PROTEIN-METHIONINE-SULFOXIDE REDUCTASE HEME-BINDING SUBUNIT MSRQ"/>
    <property type="match status" value="1"/>
</dbReference>
<evidence type="ECO:0000256" key="6">
    <source>
        <dbReference type="ARBA" id="ARBA00023136"/>
    </source>
</evidence>
<accession>A0A317EKA4</accession>
<feature type="transmembrane region" description="Helical" evidence="7">
    <location>
        <begin position="91"/>
        <end position="109"/>
    </location>
</feature>